<evidence type="ECO:0000259" key="13">
    <source>
        <dbReference type="Pfam" id="PF00593"/>
    </source>
</evidence>
<feature type="domain" description="TonB-dependent receptor-like beta-barrel" evidence="13">
    <location>
        <begin position="374"/>
        <end position="929"/>
    </location>
</feature>
<feature type="short sequence motif" description="TonB box" evidence="10">
    <location>
        <begin position="49"/>
        <end position="55"/>
    </location>
</feature>
<evidence type="ECO:0000256" key="12">
    <source>
        <dbReference type="SAM" id="SignalP"/>
    </source>
</evidence>
<evidence type="ECO:0000256" key="7">
    <source>
        <dbReference type="ARBA" id="ARBA00023136"/>
    </source>
</evidence>
<evidence type="ECO:0000259" key="14">
    <source>
        <dbReference type="Pfam" id="PF07715"/>
    </source>
</evidence>
<keyword evidence="2 9" id="KW-0813">Transport</keyword>
<proteinExistence type="inferred from homology"/>
<keyword evidence="3 9" id="KW-1134">Transmembrane beta strand</keyword>
<keyword evidence="5 12" id="KW-0732">Signal</keyword>
<comment type="caution">
    <text evidence="15">The sequence shown here is derived from an EMBL/GenBank/DDBJ whole genome shotgun (WGS) entry which is preliminary data.</text>
</comment>
<organism evidence="15 16">
    <name type="scientific">Maricaulis maris</name>
    <dbReference type="NCBI Taxonomy" id="74318"/>
    <lineage>
        <taxon>Bacteria</taxon>
        <taxon>Pseudomonadati</taxon>
        <taxon>Pseudomonadota</taxon>
        <taxon>Alphaproteobacteria</taxon>
        <taxon>Maricaulales</taxon>
        <taxon>Maricaulaceae</taxon>
        <taxon>Maricaulis</taxon>
    </lineage>
</organism>
<evidence type="ECO:0000256" key="2">
    <source>
        <dbReference type="ARBA" id="ARBA00022448"/>
    </source>
</evidence>
<accession>A0A495DNB7</accession>
<evidence type="ECO:0000256" key="11">
    <source>
        <dbReference type="RuleBase" id="RU003357"/>
    </source>
</evidence>
<dbReference type="PANTHER" id="PTHR47234:SF2">
    <property type="entry name" value="TONB-DEPENDENT RECEPTOR"/>
    <property type="match status" value="1"/>
</dbReference>
<feature type="domain" description="TonB-dependent receptor plug" evidence="14">
    <location>
        <begin position="63"/>
        <end position="176"/>
    </location>
</feature>
<name>A0A495DNB7_9PROT</name>
<feature type="signal peptide" evidence="12">
    <location>
        <begin position="1"/>
        <end position="34"/>
    </location>
</feature>
<evidence type="ECO:0000313" key="15">
    <source>
        <dbReference type="EMBL" id="RKR03751.1"/>
    </source>
</evidence>
<evidence type="ECO:0000256" key="10">
    <source>
        <dbReference type="PROSITE-ProRule" id="PRU10143"/>
    </source>
</evidence>
<evidence type="ECO:0000256" key="4">
    <source>
        <dbReference type="ARBA" id="ARBA00022692"/>
    </source>
</evidence>
<reference evidence="15 16" key="1">
    <citation type="submission" date="2018-10" db="EMBL/GenBank/DDBJ databases">
        <title>Genomic Encyclopedia of Type Strains, Phase IV (KMG-IV): sequencing the most valuable type-strain genomes for metagenomic binning, comparative biology and taxonomic classification.</title>
        <authorList>
            <person name="Goeker M."/>
        </authorList>
    </citation>
    <scope>NUCLEOTIDE SEQUENCE [LARGE SCALE GENOMIC DNA]</scope>
    <source>
        <strain evidence="15 16">DSM 4734</strain>
    </source>
</reference>
<dbReference type="InterPro" id="IPR039426">
    <property type="entry name" value="TonB-dep_rcpt-like"/>
</dbReference>
<protein>
    <submittedName>
        <fullName evidence="15">TonB-dependent receptor-like protein</fullName>
    </submittedName>
</protein>
<dbReference type="InterPro" id="IPR000531">
    <property type="entry name" value="Beta-barrel_TonB"/>
</dbReference>
<evidence type="ECO:0000256" key="5">
    <source>
        <dbReference type="ARBA" id="ARBA00022729"/>
    </source>
</evidence>
<dbReference type="SUPFAM" id="SSF56935">
    <property type="entry name" value="Porins"/>
    <property type="match status" value="1"/>
</dbReference>
<evidence type="ECO:0000256" key="1">
    <source>
        <dbReference type="ARBA" id="ARBA00004571"/>
    </source>
</evidence>
<dbReference type="InterPro" id="IPR037066">
    <property type="entry name" value="Plug_dom_sf"/>
</dbReference>
<evidence type="ECO:0000256" key="3">
    <source>
        <dbReference type="ARBA" id="ARBA00022452"/>
    </source>
</evidence>
<keyword evidence="8 9" id="KW-0998">Cell outer membrane</keyword>
<dbReference type="InterPro" id="IPR010916">
    <property type="entry name" value="TonB_box_CS"/>
</dbReference>
<sequence length="969" mass="105220">MRELKRVGRATTRGTLMVGAAMSAIVLASTAGLAQQTSEAPAGANQDDTIVVTGSRIRRTNATTAIPTQIFTTNDIVESGTVDVGELLAEMPGVDADLSPENSELSIQNSGLSTVNLRGLGADRTLVLINGRRAVSNSGNGERVSLQTIPAGFVQSIEVTTGGASAIYGSDAIAGVANIILERDFDGIEVNARYGFADASGEEETTVELTMGRNFDNDRGNIMFGASYDHETPIYADETRPDSLRFDDWSGNGEFNDIYLSSYIPGGRFESDDAWNVDGVWYNDQSLAPNDGRNPSVGFETDLDGFNFRPGRTLSPEVTAYTAALAARYEFDNGVEATADFLWSRVDSLYEGSYEAAIYSTDVGPLGNTFDIGQIASDHPFIPAAVEETRVGSVSWYRRFNEIGQETRDNERTTARAAVGLAGDLGDTWRWQTFATYGRFEQNQIQGNNLNYLNIHHALDIESDGNGGYQCVDAGARADGCVPLDIFGEGSITPEMADYIRIAGHVQQIREQTVLGGSVDGDLFEMPAGTVAAAFGIEWREESQDTNVDAIILEETTSLSVVPEIEASFDVVEAFAELEIPLFSNVTAQLAGRVADYSTIGTIYSYNAGGYWEPTDSLRLRGQYSRSQRAPTITEIFSAPRQDSDSLLDPCDGLMPDGSGVTPPAGSDFSAATISANCLSEAGIQAYFADPNNAGQPFEFDGSVNGPNAGNLNVREETADTFTVGAVWAPSFAEDLYIIVDYYNIRVEDAIGSISTQTTVDLCYGAADFPNNRFCDVITRDASDGRVVEVINRQENLNELLSEGIDVSVMWDFEVDSLPGEFGLDLRYSRSLADEFEFVGEAGQPVREDSNGSMYDPTHEARARLSWSEGGFYASYTLHYESGGIDDLDVDPTDPLYFVADDQFRSNVYARYRFDNDYRTSVYAGVTNLFDEMGPFMPGNFASGSSSNINSPQNSLVGRQFYFGIRSEF</sequence>
<keyword evidence="4 9" id="KW-0812">Transmembrane</keyword>
<keyword evidence="15" id="KW-0675">Receptor</keyword>
<keyword evidence="7 9" id="KW-0472">Membrane</keyword>
<dbReference type="PROSITE" id="PS52016">
    <property type="entry name" value="TONB_DEPENDENT_REC_3"/>
    <property type="match status" value="1"/>
</dbReference>
<evidence type="ECO:0000256" key="9">
    <source>
        <dbReference type="PROSITE-ProRule" id="PRU01360"/>
    </source>
</evidence>
<dbReference type="GO" id="GO:0009279">
    <property type="term" value="C:cell outer membrane"/>
    <property type="evidence" value="ECO:0007669"/>
    <property type="project" value="UniProtKB-SubCell"/>
</dbReference>
<keyword evidence="6 10" id="KW-0798">TonB box</keyword>
<dbReference type="RefSeq" id="WP_170150296.1">
    <property type="nucleotide sequence ID" value="NZ_RBIM01000001.1"/>
</dbReference>
<dbReference type="PROSITE" id="PS00430">
    <property type="entry name" value="TONB_DEPENDENT_REC_1"/>
    <property type="match status" value="1"/>
</dbReference>
<gene>
    <name evidence="15" type="ORF">C7435_0190</name>
</gene>
<feature type="chain" id="PRO_5019819910" evidence="12">
    <location>
        <begin position="35"/>
        <end position="969"/>
    </location>
</feature>
<dbReference type="EMBL" id="RBIM01000001">
    <property type="protein sequence ID" value="RKR03751.1"/>
    <property type="molecule type" value="Genomic_DNA"/>
</dbReference>
<dbReference type="InterPro" id="IPR012910">
    <property type="entry name" value="Plug_dom"/>
</dbReference>
<dbReference type="Gene3D" id="2.170.130.10">
    <property type="entry name" value="TonB-dependent receptor, plug domain"/>
    <property type="match status" value="1"/>
</dbReference>
<dbReference type="InterPro" id="IPR036942">
    <property type="entry name" value="Beta-barrel_TonB_sf"/>
</dbReference>
<evidence type="ECO:0000256" key="8">
    <source>
        <dbReference type="ARBA" id="ARBA00023237"/>
    </source>
</evidence>
<dbReference type="Pfam" id="PF00593">
    <property type="entry name" value="TonB_dep_Rec_b-barrel"/>
    <property type="match status" value="1"/>
</dbReference>
<dbReference type="Pfam" id="PF07715">
    <property type="entry name" value="Plug"/>
    <property type="match status" value="1"/>
</dbReference>
<dbReference type="AlphaFoldDB" id="A0A495DNB7"/>
<comment type="subcellular location">
    <subcellularLocation>
        <location evidence="1 9">Cell outer membrane</location>
        <topology evidence="1 9">Multi-pass membrane protein</topology>
    </subcellularLocation>
</comment>
<comment type="similarity">
    <text evidence="9 11">Belongs to the TonB-dependent receptor family.</text>
</comment>
<dbReference type="Proteomes" id="UP000273675">
    <property type="component" value="Unassembled WGS sequence"/>
</dbReference>
<dbReference type="PANTHER" id="PTHR47234">
    <property type="match status" value="1"/>
</dbReference>
<evidence type="ECO:0000313" key="16">
    <source>
        <dbReference type="Proteomes" id="UP000273675"/>
    </source>
</evidence>
<dbReference type="Gene3D" id="2.40.170.20">
    <property type="entry name" value="TonB-dependent receptor, beta-barrel domain"/>
    <property type="match status" value="1"/>
</dbReference>
<evidence type="ECO:0000256" key="6">
    <source>
        <dbReference type="ARBA" id="ARBA00023077"/>
    </source>
</evidence>